<dbReference type="PANTHER" id="PTHR42717">
    <property type="entry name" value="DIHYDROOROTASE-RELATED"/>
    <property type="match status" value="1"/>
</dbReference>
<feature type="domain" description="Amidohydrolase-related" evidence="1">
    <location>
        <begin position="56"/>
        <end position="360"/>
    </location>
</feature>
<dbReference type="Pfam" id="PF01979">
    <property type="entry name" value="Amidohydro_1"/>
    <property type="match status" value="1"/>
</dbReference>
<dbReference type="SUPFAM" id="SSF51556">
    <property type="entry name" value="Metallo-dependent hydrolases"/>
    <property type="match status" value="1"/>
</dbReference>
<dbReference type="PANTHER" id="PTHR42717:SF1">
    <property type="entry name" value="IMIDAZOLONEPROPIONASE AND RELATED AMIDOHYDROLASES"/>
    <property type="match status" value="1"/>
</dbReference>
<dbReference type="AlphaFoldDB" id="A0A1Y2MKF3"/>
<dbReference type="OrthoDB" id="9807210at2"/>
<dbReference type="GO" id="GO:0016810">
    <property type="term" value="F:hydrolase activity, acting on carbon-nitrogen (but not peptide) bonds"/>
    <property type="evidence" value="ECO:0007669"/>
    <property type="project" value="InterPro"/>
</dbReference>
<dbReference type="Proteomes" id="UP000194360">
    <property type="component" value="Unassembled WGS sequence"/>
</dbReference>
<dbReference type="InterPro" id="IPR032466">
    <property type="entry name" value="Metal_Hydrolase"/>
</dbReference>
<dbReference type="SUPFAM" id="SSF51338">
    <property type="entry name" value="Composite domain of metallo-dependent hydrolases"/>
    <property type="match status" value="1"/>
</dbReference>
<dbReference type="EMBL" id="MIGB01000047">
    <property type="protein sequence ID" value="OSY35734.1"/>
    <property type="molecule type" value="Genomic_DNA"/>
</dbReference>
<dbReference type="RefSeq" id="WP_085915931.1">
    <property type="nucleotide sequence ID" value="NZ_AP018920.1"/>
</dbReference>
<dbReference type="Gene3D" id="3.20.20.140">
    <property type="entry name" value="Metal-dependent hydrolases"/>
    <property type="match status" value="1"/>
</dbReference>
<dbReference type="STRING" id="2074.BG845_05826"/>
<dbReference type="InterPro" id="IPR006680">
    <property type="entry name" value="Amidohydro-rel"/>
</dbReference>
<accession>A0A1Y2MKF3</accession>
<keyword evidence="3" id="KW-1185">Reference proteome</keyword>
<dbReference type="Gene3D" id="2.30.40.10">
    <property type="entry name" value="Urease, subunit C, domain 1"/>
    <property type="match status" value="1"/>
</dbReference>
<name>A0A1Y2MKF3_PSEAH</name>
<evidence type="ECO:0000313" key="3">
    <source>
        <dbReference type="Proteomes" id="UP000194360"/>
    </source>
</evidence>
<dbReference type="InterPro" id="IPR011059">
    <property type="entry name" value="Metal-dep_hydrolase_composite"/>
</dbReference>
<evidence type="ECO:0000313" key="2">
    <source>
        <dbReference type="EMBL" id="OSY35734.1"/>
    </source>
</evidence>
<reference evidence="2 3" key="1">
    <citation type="submission" date="2016-09" db="EMBL/GenBank/DDBJ databases">
        <title>Pseudonocardia autotrophica DSM535, a candidate organism with high potential of specific P450 cytochromes.</title>
        <authorList>
            <person name="Grumaz C."/>
            <person name="Vainshtein Y."/>
            <person name="Kirstahler P."/>
            <person name="Sohn K."/>
        </authorList>
    </citation>
    <scope>NUCLEOTIDE SEQUENCE [LARGE SCALE GENOMIC DNA]</scope>
    <source>
        <strain evidence="2 3">DSM 535</strain>
    </source>
</reference>
<gene>
    <name evidence="2" type="ORF">BG845_05826</name>
</gene>
<comment type="caution">
    <text evidence="2">The sequence shown here is derived from an EMBL/GenBank/DDBJ whole genome shotgun (WGS) entry which is preliminary data.</text>
</comment>
<dbReference type="GO" id="GO:0019213">
    <property type="term" value="F:deacetylase activity"/>
    <property type="evidence" value="ECO:0007669"/>
    <property type="project" value="InterPro"/>
</dbReference>
<dbReference type="InterPro" id="IPR020043">
    <property type="entry name" value="Deacetylase_Atu3266-like"/>
</dbReference>
<proteinExistence type="predicted"/>
<organism evidence="2 3">
    <name type="scientific">Pseudonocardia autotrophica</name>
    <name type="common">Amycolata autotrophica</name>
    <name type="synonym">Nocardia autotrophica</name>
    <dbReference type="NCBI Taxonomy" id="2074"/>
    <lineage>
        <taxon>Bacteria</taxon>
        <taxon>Bacillati</taxon>
        <taxon>Actinomycetota</taxon>
        <taxon>Actinomycetes</taxon>
        <taxon>Pseudonocardiales</taxon>
        <taxon>Pseudonocardiaceae</taxon>
        <taxon>Pseudonocardia</taxon>
    </lineage>
</organism>
<sequence>MHVDLLIKGGHVLDPGRSIDRRTDIAIADGRIAAIGDDLPTDGVARVVEVRAPGQYVVPGLLDIHTHVAHGAITPGVGMEGCDPDTIGVRSGVTTVLDAGSVGVANIGVFSAYIQPRARTRVIPYLNIGSYAHTMPTMVDVNALTEIDPDAIGRCVTANPGLVQGIKVRLVGPLMAEHGKEILGRSRQVAQEHGVPLMVHIGDLSARRRPDPHLLTPVTRYAIEQLAPGDVLTHLCTPNHGGVLGADDLMLPLLTEARERGVVLDAALGRGNFGFDVARRQRDAGLAPDTVSSDLTAMGESFQSLMECMAKFMAVGYSLTEVVRMTTTDAAAAIGKSDELGAIEVGREADLTILEVVDGDFEFVDTAGDTFPGAHGLRPVQTVRAGELIAPHWGPHPWGWLPAGAERS</sequence>
<protein>
    <submittedName>
        <fullName evidence="2">Dihydroorotase</fullName>
    </submittedName>
</protein>
<evidence type="ECO:0000259" key="1">
    <source>
        <dbReference type="Pfam" id="PF01979"/>
    </source>
</evidence>